<sequence>MKIKWLGHSCFLFTSGSGVKVLTDPFDSSVGYKVPAVAADIVTTSHEHFDHNYTQAVQGEFFHVHETGHVAHKEIEITGIAAFHDGEGGTQRGKNRIYTFAIDGIHICHCGDLGHGLTPEQLREIGPVDILLIPVGGFYTIGPAEAVEVIHSLQPAVTIPMHFKTEAVQLPIGGVEAFLQQIGGGQRLGKQEVELTKESLASMPSVLVLEYK</sequence>
<dbReference type="PANTHER" id="PTHR42967:SF1">
    <property type="entry name" value="MBL FOLD METALLO-HYDROLASE"/>
    <property type="match status" value="1"/>
</dbReference>
<reference evidence="1 2" key="1">
    <citation type="submission" date="2016-10" db="EMBL/GenBank/DDBJ databases">
        <authorList>
            <person name="de Groot N.N."/>
        </authorList>
    </citation>
    <scope>NUCLEOTIDE SEQUENCE [LARGE SCALE GENOMIC DNA]</scope>
    <source>
        <strain evidence="1 2">DSM 13305</strain>
    </source>
</reference>
<dbReference type="AlphaFoldDB" id="A0A1H8VQL5"/>
<dbReference type="STRING" id="112903.SAMN04490178_11268"/>
<dbReference type="EMBL" id="FODY01000012">
    <property type="protein sequence ID" value="SEP17702.1"/>
    <property type="molecule type" value="Genomic_DNA"/>
</dbReference>
<dbReference type="Proteomes" id="UP000198847">
    <property type="component" value="Unassembled WGS sequence"/>
</dbReference>
<dbReference type="PANTHER" id="PTHR42967">
    <property type="entry name" value="METAL DEPENDENT HYDROLASE"/>
    <property type="match status" value="1"/>
</dbReference>
<name>A0A1H8VQL5_9FIRM</name>
<dbReference type="Pfam" id="PF13483">
    <property type="entry name" value="Lactamase_B_3"/>
    <property type="match status" value="1"/>
</dbReference>
<keyword evidence="2" id="KW-1185">Reference proteome</keyword>
<dbReference type="InterPro" id="IPR036866">
    <property type="entry name" value="RibonucZ/Hydroxyglut_hydro"/>
</dbReference>
<dbReference type="Gene3D" id="3.60.15.10">
    <property type="entry name" value="Ribonuclease Z/Hydroxyacylglutathione hydrolase-like"/>
    <property type="match status" value="1"/>
</dbReference>
<accession>A0A1H8VQL5</accession>
<evidence type="ECO:0000313" key="2">
    <source>
        <dbReference type="Proteomes" id="UP000198847"/>
    </source>
</evidence>
<dbReference type="RefSeq" id="WP_091747158.1">
    <property type="nucleotide sequence ID" value="NZ_FODY01000012.1"/>
</dbReference>
<evidence type="ECO:0000313" key="1">
    <source>
        <dbReference type="EMBL" id="SEP17702.1"/>
    </source>
</evidence>
<gene>
    <name evidence="1" type="ORF">SAMN04490178_11268</name>
</gene>
<protein>
    <submittedName>
        <fullName evidence="1">L-ascorbate metabolism protein UlaG, beta-lactamase superfamily</fullName>
    </submittedName>
</protein>
<organism evidence="1 2">
    <name type="scientific">Propionispora vibrioides</name>
    <dbReference type="NCBI Taxonomy" id="112903"/>
    <lineage>
        <taxon>Bacteria</taxon>
        <taxon>Bacillati</taxon>
        <taxon>Bacillota</taxon>
        <taxon>Negativicutes</taxon>
        <taxon>Selenomonadales</taxon>
        <taxon>Sporomusaceae</taxon>
        <taxon>Propionispora</taxon>
    </lineage>
</organism>
<dbReference type="SUPFAM" id="SSF56281">
    <property type="entry name" value="Metallo-hydrolase/oxidoreductase"/>
    <property type="match status" value="1"/>
</dbReference>
<proteinExistence type="predicted"/>
<dbReference type="OrthoDB" id="9789133at2"/>